<evidence type="ECO:0000313" key="2">
    <source>
        <dbReference type="EMBL" id="SIS53066.1"/>
    </source>
</evidence>
<name>A0A1N7JV06_9PROT</name>
<dbReference type="Proteomes" id="UP000185678">
    <property type="component" value="Unassembled WGS sequence"/>
</dbReference>
<accession>A0A1N7JV06</accession>
<organism evidence="2 3">
    <name type="scientific">Insolitispirillum peregrinum</name>
    <dbReference type="NCBI Taxonomy" id="80876"/>
    <lineage>
        <taxon>Bacteria</taxon>
        <taxon>Pseudomonadati</taxon>
        <taxon>Pseudomonadota</taxon>
        <taxon>Alphaproteobacteria</taxon>
        <taxon>Rhodospirillales</taxon>
        <taxon>Novispirillaceae</taxon>
        <taxon>Insolitispirillum</taxon>
    </lineage>
</organism>
<keyword evidence="3" id="KW-1185">Reference proteome</keyword>
<evidence type="ECO:0000313" key="3">
    <source>
        <dbReference type="Proteomes" id="UP000185678"/>
    </source>
</evidence>
<dbReference type="STRING" id="80876.SAMN05421779_102476"/>
<gene>
    <name evidence="2" type="ORF">SAMN05421779_102476</name>
</gene>
<keyword evidence="1" id="KW-0812">Transmembrane</keyword>
<evidence type="ECO:0000256" key="1">
    <source>
        <dbReference type="SAM" id="Phobius"/>
    </source>
</evidence>
<keyword evidence="1" id="KW-1133">Transmembrane helix</keyword>
<dbReference type="RefSeq" id="WP_076399334.1">
    <property type="nucleotide sequence ID" value="NZ_FTOA01000002.1"/>
</dbReference>
<feature type="transmembrane region" description="Helical" evidence="1">
    <location>
        <begin position="47"/>
        <end position="70"/>
    </location>
</feature>
<feature type="transmembrane region" description="Helical" evidence="1">
    <location>
        <begin position="77"/>
        <end position="94"/>
    </location>
</feature>
<sequence>MKAPKTQILFLTAAVMFAAAVLRLTWVEDQTSAELCRTAVETPVCVARSVLVQAFHFQIFGWVGLVLGFVGLLRPHLLLAALTLMSAGLALIFYTTDLGAGGFVLGLMGLARATVARSGSSFRSLG</sequence>
<reference evidence="2 3" key="1">
    <citation type="submission" date="2017-01" db="EMBL/GenBank/DDBJ databases">
        <authorList>
            <person name="Mah S.A."/>
            <person name="Swanson W.J."/>
            <person name="Moy G.W."/>
            <person name="Vacquier V.D."/>
        </authorList>
    </citation>
    <scope>NUCLEOTIDE SEQUENCE [LARGE SCALE GENOMIC DNA]</scope>
    <source>
        <strain evidence="2 3">DSM 11589</strain>
    </source>
</reference>
<proteinExistence type="predicted"/>
<keyword evidence="1" id="KW-0472">Membrane</keyword>
<dbReference type="EMBL" id="FTOA01000002">
    <property type="protein sequence ID" value="SIS53066.1"/>
    <property type="molecule type" value="Genomic_DNA"/>
</dbReference>
<protein>
    <submittedName>
        <fullName evidence="2">Uncharacterized protein</fullName>
    </submittedName>
</protein>
<dbReference type="AlphaFoldDB" id="A0A1N7JV06"/>